<evidence type="ECO:0000313" key="2">
    <source>
        <dbReference type="Proteomes" id="UP001497527"/>
    </source>
</evidence>
<protein>
    <recommendedName>
        <fullName evidence="3">Lipoprotein</fullName>
    </recommendedName>
</protein>
<proteinExistence type="predicted"/>
<organism evidence="1 2">
    <name type="scientific">Tenacibaculum polynesiense</name>
    <dbReference type="NCBI Taxonomy" id="3137857"/>
    <lineage>
        <taxon>Bacteria</taxon>
        <taxon>Pseudomonadati</taxon>
        <taxon>Bacteroidota</taxon>
        <taxon>Flavobacteriia</taxon>
        <taxon>Flavobacteriales</taxon>
        <taxon>Flavobacteriaceae</taxon>
        <taxon>Tenacibaculum</taxon>
    </lineage>
</organism>
<keyword evidence="2" id="KW-1185">Reference proteome</keyword>
<sequence length="173" mass="19833">MFHRIGILLLFVIGISCTAKKQEDKSKVVNKTNMTSVKTYADYTDLDDRATKKLKDWNEYHELKEFLGEFKSVSATEALNNALELKRLTKQLKDSSDIDIMKIPAFRARINVFENEVLRLADMTYISAIKANEVSAQIEKTLTLFGSVNAKLNNIYLKKQFDAEINLDSLFKQ</sequence>
<evidence type="ECO:0000313" key="1">
    <source>
        <dbReference type="EMBL" id="CAL2102758.1"/>
    </source>
</evidence>
<gene>
    <name evidence="1" type="ORF">T190423A01A_20509</name>
</gene>
<accession>A0ABP1EWG7</accession>
<dbReference type="Proteomes" id="UP001497527">
    <property type="component" value="Unassembled WGS sequence"/>
</dbReference>
<evidence type="ECO:0008006" key="3">
    <source>
        <dbReference type="Google" id="ProtNLM"/>
    </source>
</evidence>
<dbReference type="RefSeq" id="WP_348716445.1">
    <property type="nucleotide sequence ID" value="NZ_CAXJIO010000011.1"/>
</dbReference>
<comment type="caution">
    <text evidence="1">The sequence shown here is derived from an EMBL/GenBank/DDBJ whole genome shotgun (WGS) entry which is preliminary data.</text>
</comment>
<dbReference type="PROSITE" id="PS51257">
    <property type="entry name" value="PROKAR_LIPOPROTEIN"/>
    <property type="match status" value="1"/>
</dbReference>
<dbReference type="EMBL" id="CAXJIO010000011">
    <property type="protein sequence ID" value="CAL2102758.1"/>
    <property type="molecule type" value="Genomic_DNA"/>
</dbReference>
<name>A0ABP1EWG7_9FLAO</name>
<reference evidence="1 2" key="1">
    <citation type="submission" date="2024-05" db="EMBL/GenBank/DDBJ databases">
        <authorList>
            <person name="Duchaud E."/>
        </authorList>
    </citation>
    <scope>NUCLEOTIDE SEQUENCE [LARGE SCALE GENOMIC DNA]</scope>
    <source>
        <strain evidence="1">Ena-SAMPLE-TAB-13-05-2024-13:56:06:370-140308</strain>
    </source>
</reference>